<evidence type="ECO:0000313" key="3">
    <source>
        <dbReference type="Proteomes" id="UP000294656"/>
    </source>
</evidence>
<protein>
    <recommendedName>
        <fullName evidence="4">DUF4386 family protein</fullName>
    </recommendedName>
</protein>
<keyword evidence="1" id="KW-0472">Membrane</keyword>
<organism evidence="2 3">
    <name type="scientific">Marinomonas balearica</name>
    <dbReference type="NCBI Taxonomy" id="491947"/>
    <lineage>
        <taxon>Bacteria</taxon>
        <taxon>Pseudomonadati</taxon>
        <taxon>Pseudomonadota</taxon>
        <taxon>Gammaproteobacteria</taxon>
        <taxon>Oceanospirillales</taxon>
        <taxon>Oceanospirillaceae</taxon>
        <taxon>Marinomonas</taxon>
    </lineage>
</organism>
<comment type="caution">
    <text evidence="2">The sequence shown here is derived from an EMBL/GenBank/DDBJ whole genome shotgun (WGS) entry which is preliminary data.</text>
</comment>
<feature type="transmembrane region" description="Helical" evidence="1">
    <location>
        <begin position="12"/>
        <end position="39"/>
    </location>
</feature>
<evidence type="ECO:0000313" key="2">
    <source>
        <dbReference type="EMBL" id="TDO98649.1"/>
    </source>
</evidence>
<keyword evidence="1" id="KW-0812">Transmembrane</keyword>
<feature type="transmembrane region" description="Helical" evidence="1">
    <location>
        <begin position="133"/>
        <end position="155"/>
    </location>
</feature>
<reference evidence="2 3" key="1">
    <citation type="submission" date="2019-03" db="EMBL/GenBank/DDBJ databases">
        <title>Genomic Encyclopedia of Type Strains, Phase III (KMG-III): the genomes of soil and plant-associated and newly described type strains.</title>
        <authorList>
            <person name="Whitman W."/>
        </authorList>
    </citation>
    <scope>NUCLEOTIDE SEQUENCE [LARGE SCALE GENOMIC DNA]</scope>
    <source>
        <strain evidence="2 3">CECT 7378</strain>
    </source>
</reference>
<evidence type="ECO:0000256" key="1">
    <source>
        <dbReference type="SAM" id="Phobius"/>
    </source>
</evidence>
<keyword evidence="3" id="KW-1185">Reference proteome</keyword>
<dbReference type="RefSeq" id="WP_133502884.1">
    <property type="nucleotide sequence ID" value="NZ_SNXC01000010.1"/>
</dbReference>
<proteinExistence type="predicted"/>
<dbReference type="EMBL" id="SNXC01000010">
    <property type="protein sequence ID" value="TDO98649.1"/>
    <property type="molecule type" value="Genomic_DNA"/>
</dbReference>
<feature type="transmembrane region" description="Helical" evidence="1">
    <location>
        <begin position="98"/>
        <end position="121"/>
    </location>
</feature>
<dbReference type="OrthoDB" id="1162205at2"/>
<feature type="transmembrane region" description="Helical" evidence="1">
    <location>
        <begin position="194"/>
        <end position="212"/>
    </location>
</feature>
<gene>
    <name evidence="2" type="ORF">DFP79_1061</name>
</gene>
<sequence length="222" mass="24408">MEANSRVTIRLTGYLSLIQSGIFLLGMVFYIMFLLPITFDLGVVSVDQIGIILDHKNMLQSFYGMTYIVFSVLLLFLNSALCRDCPNQVLTSITRHFGIVWSVLLLCSGLFVITSFEYIALADVENSIKMSTLAIANLMMEALGGGNELIGGLWVGSMSIILRKAFYIGRTQWLLGLVIGGIGVITVFPKLSELGAFFGIGMIIWFAALGVTKLKPGERLYV</sequence>
<feature type="transmembrane region" description="Helical" evidence="1">
    <location>
        <begin position="167"/>
        <end position="188"/>
    </location>
</feature>
<dbReference type="AlphaFoldDB" id="A0A4R6MEY8"/>
<evidence type="ECO:0008006" key="4">
    <source>
        <dbReference type="Google" id="ProtNLM"/>
    </source>
</evidence>
<dbReference type="Proteomes" id="UP000294656">
    <property type="component" value="Unassembled WGS sequence"/>
</dbReference>
<keyword evidence="1" id="KW-1133">Transmembrane helix</keyword>
<name>A0A4R6MEY8_9GAMM</name>
<accession>A0A4R6MEY8</accession>
<feature type="transmembrane region" description="Helical" evidence="1">
    <location>
        <begin position="59"/>
        <end position="77"/>
    </location>
</feature>